<feature type="chain" id="PRO_5013343071" evidence="11">
    <location>
        <begin position="20"/>
        <end position="363"/>
    </location>
</feature>
<evidence type="ECO:0000259" key="12">
    <source>
        <dbReference type="Pfam" id="PF13609"/>
    </source>
</evidence>
<dbReference type="Proteomes" id="UP000192721">
    <property type="component" value="Unassembled WGS sequence"/>
</dbReference>
<organism evidence="13 14">
    <name type="scientific">Chromobacterium haemolyticum</name>
    <dbReference type="NCBI Taxonomy" id="394935"/>
    <lineage>
        <taxon>Bacteria</taxon>
        <taxon>Pseudomonadati</taxon>
        <taxon>Pseudomonadota</taxon>
        <taxon>Betaproteobacteria</taxon>
        <taxon>Neisseriales</taxon>
        <taxon>Chromobacteriaceae</taxon>
        <taxon>Chromobacterium</taxon>
    </lineage>
</organism>
<dbReference type="GO" id="GO:0034220">
    <property type="term" value="P:monoatomic ion transmembrane transport"/>
    <property type="evidence" value="ECO:0007669"/>
    <property type="project" value="InterPro"/>
</dbReference>
<dbReference type="PRINTS" id="PR00184">
    <property type="entry name" value="NEISSPPORIN"/>
</dbReference>
<evidence type="ECO:0000256" key="1">
    <source>
        <dbReference type="ARBA" id="ARBA00004571"/>
    </source>
</evidence>
<keyword evidence="4" id="KW-1134">Transmembrane beta strand</keyword>
<evidence type="ECO:0000256" key="7">
    <source>
        <dbReference type="ARBA" id="ARBA00023065"/>
    </source>
</evidence>
<dbReference type="GO" id="GO:0009279">
    <property type="term" value="C:cell outer membrane"/>
    <property type="evidence" value="ECO:0007669"/>
    <property type="project" value="UniProtKB-SubCell"/>
</dbReference>
<evidence type="ECO:0000256" key="11">
    <source>
        <dbReference type="SAM" id="SignalP"/>
    </source>
</evidence>
<gene>
    <name evidence="13" type="ORF">B0T45_16925</name>
</gene>
<keyword evidence="8" id="KW-0626">Porin</keyword>
<evidence type="ECO:0000256" key="3">
    <source>
        <dbReference type="ARBA" id="ARBA00022448"/>
    </source>
</evidence>
<keyword evidence="3" id="KW-0813">Transport</keyword>
<comment type="subcellular location">
    <subcellularLocation>
        <location evidence="1">Cell outer membrane</location>
        <topology evidence="1">Multi-pass membrane protein</topology>
    </subcellularLocation>
</comment>
<sequence length="363" mass="39477">MKKSLIALMVATLPAAAFADVTVFGTIKGGVEYVDSSKGTKQTNIDDLGSRIGFKGNEDLGNGLKAIWQVETGFGIDGQSRTGESSGSFASRESFVGLSSNFGTFRLGHLANYGESDMAQVNPWESSSNALQLNAFTRGDGYVKNAVRFDTPEFAGFKAAFLYGTKEDKRGFIVDPTNPNVAQNNDRETYNLGLSYENSGFFGKYQYIHESPIVAGLNLSSKANNKHRIEAGYNANNIFVALGYRNDKGDATVTPQYFLADAAAGTDGRKYESQEYALTAGYQIGAFMPKFTYAQARDMKIDGVKKDDSGYKQYLLGVDYSLSKRTVIGAQYGEIKADSAYLKSNGQSTDKIKAFGLNVVHKF</sequence>
<keyword evidence="6 11" id="KW-0732">Signal</keyword>
<comment type="caution">
    <text evidence="13">The sequence shown here is derived from an EMBL/GenBank/DDBJ whole genome shotgun (WGS) entry which is preliminary data.</text>
</comment>
<dbReference type="InterPro" id="IPR002299">
    <property type="entry name" value="Porin_Neis"/>
</dbReference>
<dbReference type="InterPro" id="IPR001702">
    <property type="entry name" value="Porin_Gram-ve"/>
</dbReference>
<dbReference type="SUPFAM" id="SSF56935">
    <property type="entry name" value="Porins"/>
    <property type="match status" value="1"/>
</dbReference>
<feature type="signal peptide" evidence="11">
    <location>
        <begin position="1"/>
        <end position="19"/>
    </location>
</feature>
<evidence type="ECO:0000256" key="8">
    <source>
        <dbReference type="ARBA" id="ARBA00023114"/>
    </source>
</evidence>
<proteinExistence type="predicted"/>
<comment type="subunit">
    <text evidence="2">Homotrimer.</text>
</comment>
<evidence type="ECO:0000256" key="6">
    <source>
        <dbReference type="ARBA" id="ARBA00022729"/>
    </source>
</evidence>
<dbReference type="Pfam" id="PF13609">
    <property type="entry name" value="Porin_4"/>
    <property type="match status" value="1"/>
</dbReference>
<dbReference type="InterPro" id="IPR023614">
    <property type="entry name" value="Porin_dom_sf"/>
</dbReference>
<dbReference type="GO" id="GO:0046930">
    <property type="term" value="C:pore complex"/>
    <property type="evidence" value="ECO:0007669"/>
    <property type="project" value="UniProtKB-KW"/>
</dbReference>
<dbReference type="PANTHER" id="PTHR34501:SF9">
    <property type="entry name" value="MAJOR OUTER MEMBRANE PROTEIN P.IA"/>
    <property type="match status" value="1"/>
</dbReference>
<keyword evidence="5" id="KW-0812">Transmembrane</keyword>
<keyword evidence="7" id="KW-0406">Ion transport</keyword>
<evidence type="ECO:0000256" key="5">
    <source>
        <dbReference type="ARBA" id="ARBA00022692"/>
    </source>
</evidence>
<accession>A0A1W0CMC2</accession>
<evidence type="ECO:0000256" key="9">
    <source>
        <dbReference type="ARBA" id="ARBA00023136"/>
    </source>
</evidence>
<dbReference type="Gene3D" id="2.40.160.10">
    <property type="entry name" value="Porin"/>
    <property type="match status" value="1"/>
</dbReference>
<feature type="domain" description="Porin" evidence="12">
    <location>
        <begin position="6"/>
        <end position="338"/>
    </location>
</feature>
<dbReference type="RefSeq" id="WP_081556278.1">
    <property type="nucleotide sequence ID" value="NZ_MUKV01000025.1"/>
</dbReference>
<dbReference type="InterPro" id="IPR050298">
    <property type="entry name" value="Gram-neg_bact_OMP"/>
</dbReference>
<reference evidence="13 14" key="1">
    <citation type="submission" date="2017-02" db="EMBL/GenBank/DDBJ databases">
        <title>Chromobacterium haemolyticum H5244.</title>
        <authorList>
            <person name="Gulvik C.A."/>
        </authorList>
    </citation>
    <scope>NUCLEOTIDE SEQUENCE [LARGE SCALE GENOMIC DNA]</scope>
    <source>
        <strain evidence="13 14">H5244</strain>
    </source>
</reference>
<dbReference type="PANTHER" id="PTHR34501">
    <property type="entry name" value="PROTEIN YDDL-RELATED"/>
    <property type="match status" value="1"/>
</dbReference>
<evidence type="ECO:0000256" key="2">
    <source>
        <dbReference type="ARBA" id="ARBA00011233"/>
    </source>
</evidence>
<dbReference type="PRINTS" id="PR00182">
    <property type="entry name" value="ECOLNEIPORIN"/>
</dbReference>
<dbReference type="InterPro" id="IPR033900">
    <property type="entry name" value="Gram_neg_porin_domain"/>
</dbReference>
<keyword evidence="10" id="KW-0998">Cell outer membrane</keyword>
<evidence type="ECO:0000313" key="14">
    <source>
        <dbReference type="Proteomes" id="UP000192721"/>
    </source>
</evidence>
<name>A0A1W0CMC2_9NEIS</name>
<evidence type="ECO:0000313" key="13">
    <source>
        <dbReference type="EMBL" id="OQS35889.1"/>
    </source>
</evidence>
<dbReference type="CDD" id="cd00342">
    <property type="entry name" value="gram_neg_porins"/>
    <property type="match status" value="1"/>
</dbReference>
<keyword evidence="9" id="KW-0472">Membrane</keyword>
<evidence type="ECO:0000256" key="4">
    <source>
        <dbReference type="ARBA" id="ARBA00022452"/>
    </source>
</evidence>
<protein>
    <submittedName>
        <fullName evidence="13">Porin</fullName>
    </submittedName>
</protein>
<dbReference type="EMBL" id="MUKV01000025">
    <property type="protein sequence ID" value="OQS35889.1"/>
    <property type="molecule type" value="Genomic_DNA"/>
</dbReference>
<dbReference type="GO" id="GO:0015288">
    <property type="term" value="F:porin activity"/>
    <property type="evidence" value="ECO:0007669"/>
    <property type="project" value="UniProtKB-KW"/>
</dbReference>
<dbReference type="AlphaFoldDB" id="A0A1W0CMC2"/>
<evidence type="ECO:0000256" key="10">
    <source>
        <dbReference type="ARBA" id="ARBA00023237"/>
    </source>
</evidence>